<evidence type="ECO:0000313" key="2">
    <source>
        <dbReference type="EMBL" id="ECC3917324.1"/>
    </source>
</evidence>
<feature type="chain" id="PRO_5024808783" evidence="1">
    <location>
        <begin position="29"/>
        <end position="479"/>
    </location>
</feature>
<organism evidence="2">
    <name type="scientific">Salmonella diarizonae</name>
    <dbReference type="NCBI Taxonomy" id="59204"/>
    <lineage>
        <taxon>Bacteria</taxon>
        <taxon>Pseudomonadati</taxon>
        <taxon>Pseudomonadota</taxon>
        <taxon>Gammaproteobacteria</taxon>
        <taxon>Enterobacterales</taxon>
        <taxon>Enterobacteriaceae</taxon>
        <taxon>Salmonella</taxon>
    </lineage>
</organism>
<sequence>MKMKYFSLKKRWLLISLVLFCPEILAVAGESPETLNFNYTRSDSLSLDPQMALQARACHSLGDPMEIRIRLKNIKLPDALITLTLRGEDYEKNYTLFSSSPEAAHVRAAVQHSDPGPDFLVPWGIAVKGEAQGYSGFVHNVVTPGQPAKYHYTEPFCFSSLYHEDDTRFAQTLGYPAIFEKPNPVGWDDRSQYWESYCKVHGAAKVSTQDEDHYWPGYYRNIPERVANNIKKGGVTFLIDGLFYHKRSMIVDAVPEKNENKWFPTDSYTHIVDAPVNSNKEQKYNPVSLNLTGKGDISVVRTGDFTLKLNNRNITTLTLTITDKKGKSSVFNWKRGPGNTLVYSGVSPHDVSVSYGGGIDDGNDPYQLSNFYQLKDLSNSYFKGTLVPHSLLAQQYTDYINKVAPLSLPPDTAGNINLVNTDSLVFTLEAGDYSILSGDDMNSLHQLSVSIYGQPLKFSSMKKGGKVAVSAMQVRNACY</sequence>
<dbReference type="Proteomes" id="UP000839735">
    <property type="component" value="Unassembled WGS sequence"/>
</dbReference>
<keyword evidence="1" id="KW-0732">Signal</keyword>
<proteinExistence type="predicted"/>
<reference evidence="2" key="1">
    <citation type="submission" date="2018-08" db="EMBL/GenBank/DDBJ databases">
        <authorList>
            <person name="Ashton P.M."/>
            <person name="Dallman T."/>
            <person name="Nair S."/>
            <person name="De Pinna E."/>
            <person name="Peters T."/>
            <person name="Grant K."/>
        </authorList>
    </citation>
    <scope>NUCLEOTIDE SEQUENCE [LARGE SCALE GENOMIC DNA]</scope>
    <source>
        <strain evidence="2">294779</strain>
    </source>
</reference>
<name>A0A5Y1YDM5_SALDZ</name>
<protein>
    <submittedName>
        <fullName evidence="2">Uncharacterized protein</fullName>
    </submittedName>
</protein>
<gene>
    <name evidence="2" type="ORF">CTQ69_25900</name>
</gene>
<accession>A0A5Y1YDM5</accession>
<evidence type="ECO:0000256" key="1">
    <source>
        <dbReference type="SAM" id="SignalP"/>
    </source>
</evidence>
<feature type="signal peptide" evidence="1">
    <location>
        <begin position="1"/>
        <end position="28"/>
    </location>
</feature>
<dbReference type="EMBL" id="AAIBIC010000057">
    <property type="protein sequence ID" value="ECC3917324.1"/>
    <property type="molecule type" value="Genomic_DNA"/>
</dbReference>
<comment type="caution">
    <text evidence="2">The sequence shown here is derived from an EMBL/GenBank/DDBJ whole genome shotgun (WGS) entry which is preliminary data.</text>
</comment>
<dbReference type="AlphaFoldDB" id="A0A5Y1YDM5"/>